<organism evidence="1 2">
    <name type="scientific">Ulvibacter antarcticus</name>
    <dbReference type="NCBI Taxonomy" id="442714"/>
    <lineage>
        <taxon>Bacteria</taxon>
        <taxon>Pseudomonadati</taxon>
        <taxon>Bacteroidota</taxon>
        <taxon>Flavobacteriia</taxon>
        <taxon>Flavobacteriales</taxon>
        <taxon>Flavobacteriaceae</taxon>
        <taxon>Ulvibacter</taxon>
    </lineage>
</organism>
<keyword evidence="1" id="KW-0418">Kinase</keyword>
<reference evidence="1 2" key="1">
    <citation type="submission" date="2018-10" db="EMBL/GenBank/DDBJ databases">
        <title>Genomic Encyclopedia of Archaeal and Bacterial Type Strains, Phase II (KMG-II): from individual species to whole genera.</title>
        <authorList>
            <person name="Goeker M."/>
        </authorList>
    </citation>
    <scope>NUCLEOTIDE SEQUENCE [LARGE SCALE GENOMIC DNA]</scope>
    <source>
        <strain evidence="1 2">DSM 23424</strain>
    </source>
</reference>
<dbReference type="InterPro" id="IPR020568">
    <property type="entry name" value="Ribosomal_Su5_D2-typ_SF"/>
</dbReference>
<dbReference type="EMBL" id="REFC01000011">
    <property type="protein sequence ID" value="RMA66481.1"/>
    <property type="molecule type" value="Genomic_DNA"/>
</dbReference>
<dbReference type="NCBIfam" id="NF040656">
    <property type="entry name" value="GHMP_GYDIA"/>
    <property type="match status" value="1"/>
</dbReference>
<evidence type="ECO:0000313" key="2">
    <source>
        <dbReference type="Proteomes" id="UP000271339"/>
    </source>
</evidence>
<proteinExistence type="predicted"/>
<gene>
    <name evidence="1" type="ORF">BXY75_0907</name>
</gene>
<dbReference type="Proteomes" id="UP000271339">
    <property type="component" value="Unassembled WGS sequence"/>
</dbReference>
<dbReference type="AlphaFoldDB" id="A0A3L9Z0I9"/>
<dbReference type="GO" id="GO:0016301">
    <property type="term" value="F:kinase activity"/>
    <property type="evidence" value="ECO:0007669"/>
    <property type="project" value="UniProtKB-KW"/>
</dbReference>
<dbReference type="RefSeq" id="WP_121906610.1">
    <property type="nucleotide sequence ID" value="NZ_REFC01000011.1"/>
</dbReference>
<dbReference type="Gene3D" id="3.30.230.10">
    <property type="match status" value="1"/>
</dbReference>
<evidence type="ECO:0000313" key="1">
    <source>
        <dbReference type="EMBL" id="RMA66481.1"/>
    </source>
</evidence>
<dbReference type="InterPro" id="IPR014721">
    <property type="entry name" value="Ribsml_uS5_D2-typ_fold_subgr"/>
</dbReference>
<accession>A0A3L9Z0I9</accession>
<comment type="caution">
    <text evidence="1">The sequence shown here is derived from an EMBL/GenBank/DDBJ whole genome shotgun (WGS) entry which is preliminary data.</text>
</comment>
<name>A0A3L9Z0I9_9FLAO</name>
<dbReference type="SUPFAM" id="SSF54211">
    <property type="entry name" value="Ribosomal protein S5 domain 2-like"/>
    <property type="match status" value="1"/>
</dbReference>
<sequence>MKRKFYSNGKLLLSGEYLVLAGAEALAVPSRFGQSLEILASEKAGISWKSIAVDDSIWYEDTFTISDIVQFEDVSGENKNIRETLLNILKVAKQLNPSFLNDAKGYEVVSRLNFDRQWGLGTSSTLINNIAQWAEVDAFKLLDKSFGGSGYDIAAAQNDSPILYRIENGHPKIEKIKIHWNFTDKLFFVYLNRKQDSKEGINRFRLASVGVEHLQTISTITRAILDTKDLTSFEQSLQKHEEFISEILKIPTIKKQLFSDYPNSIKSLGAWGGDFILAVGDEADRDYFRKKGYSTVLSYSEMVK</sequence>
<protein>
    <submittedName>
        <fullName evidence="1">Mevalonate kinase</fullName>
    </submittedName>
</protein>
<keyword evidence="1" id="KW-0808">Transferase</keyword>
<dbReference type="OrthoDB" id="5288719at2"/>
<keyword evidence="2" id="KW-1185">Reference proteome</keyword>
<dbReference type="InterPro" id="IPR047765">
    <property type="entry name" value="GHMP_GYDIA-like"/>
</dbReference>